<feature type="compositionally biased region" description="Polar residues" evidence="2">
    <location>
        <begin position="434"/>
        <end position="447"/>
    </location>
</feature>
<keyword evidence="5" id="KW-1185">Reference proteome</keyword>
<feature type="compositionally biased region" description="Polar residues" evidence="2">
    <location>
        <begin position="479"/>
        <end position="493"/>
    </location>
</feature>
<feature type="compositionally biased region" description="Basic and acidic residues" evidence="2">
    <location>
        <begin position="1429"/>
        <end position="1442"/>
    </location>
</feature>
<feature type="region of interest" description="Disordered" evidence="2">
    <location>
        <begin position="613"/>
        <end position="657"/>
    </location>
</feature>
<feature type="region of interest" description="Disordered" evidence="2">
    <location>
        <begin position="181"/>
        <end position="277"/>
    </location>
</feature>
<feature type="compositionally biased region" description="Basic and acidic residues" evidence="2">
    <location>
        <begin position="1359"/>
        <end position="1422"/>
    </location>
</feature>
<proteinExistence type="predicted"/>
<evidence type="ECO:0008006" key="6">
    <source>
        <dbReference type="Google" id="ProtNLM"/>
    </source>
</evidence>
<evidence type="ECO:0000313" key="5">
    <source>
        <dbReference type="Proteomes" id="UP000593568"/>
    </source>
</evidence>
<feature type="compositionally biased region" description="Basic and acidic residues" evidence="2">
    <location>
        <begin position="26"/>
        <end position="41"/>
    </location>
</feature>
<name>A0A7J9DF52_9ROSI</name>
<accession>A0A7J9DF52</accession>
<keyword evidence="3" id="KW-0472">Membrane</keyword>
<evidence type="ECO:0000313" key="4">
    <source>
        <dbReference type="EMBL" id="MBA0759309.1"/>
    </source>
</evidence>
<feature type="compositionally biased region" description="Basic residues" evidence="2">
    <location>
        <begin position="1443"/>
        <end position="1452"/>
    </location>
</feature>
<feature type="region of interest" description="Disordered" evidence="2">
    <location>
        <begin position="136"/>
        <end position="156"/>
    </location>
</feature>
<reference evidence="4 5" key="1">
    <citation type="journal article" date="2019" name="Genome Biol. Evol.">
        <title>Insights into the evolution of the New World diploid cottons (Gossypium, subgenus Houzingenia) based on genome sequencing.</title>
        <authorList>
            <person name="Grover C.E."/>
            <person name="Arick M.A. 2nd"/>
            <person name="Thrash A."/>
            <person name="Conover J.L."/>
            <person name="Sanders W.S."/>
            <person name="Peterson D.G."/>
            <person name="Frelichowski J.E."/>
            <person name="Scheffler J.A."/>
            <person name="Scheffler B.E."/>
            <person name="Wendel J.F."/>
        </authorList>
    </citation>
    <scope>NUCLEOTIDE SEQUENCE [LARGE SCALE GENOMIC DNA]</scope>
    <source>
        <strain evidence="4">8</strain>
        <tissue evidence="4">Leaf</tissue>
    </source>
</reference>
<evidence type="ECO:0000256" key="1">
    <source>
        <dbReference type="SAM" id="Coils"/>
    </source>
</evidence>
<sequence>MTVDEVMAVHAVEEEMAASSSSKVETVVKEDHGKENEKEDSNGTNGKTVREDTDGDGDYVFVNGNEAENGDLVESDLDKNGNGIGVEDQGFESLETKGEVKSKSDLVEKDESCIGIVDQDKESVELCHVKAPVDEQKSGDLVEGGPVSATNAGMADQNGISELTEDVFVDKNIVKHTVSEAALVDSSARQSDEISPVPGPDGNGSANDSALDFRSKENEGSEIAVADDGDCSGDGLVNDSVEAPVSEADVLDFRSKESEGSEMTVADDGDCSGDGLVNDSVEAPVSEANVLDFRSKENGGSEMAVAGDGDFNGDGFVNDSVEATVSEDTVLDFRSKDNEDSEMAVADDGDCNGDGLANDNAKATVCEASVINSRSKENEGSEITVADDGDCNGDSLANDSAKTTVSEASVIDSRSKENAGSEMAVADGGDCNANGLSNDSAEATVSEANVIDSRSEEKEGSGVAVAADGDCNGDGLANDSANATVSETNVIDSSSEEKEGSEMTVAADGDYGGDGLPNDSAKATVSGANVEESEVAVVVNGDCSGDGLANGSAEAAVSEAAVVTRNEHKGVCDDEVPIVSVPDSNGDCFPDVSENDTVSEAVLVDSRVEQNDGVPVCVSGSDTVEDTSEVFKPEQNESEADSPGPLSDGDGYGYRPEQNVFSGIAETVLPDVASGNELVKDGESLTAVDDFPVESGSDLEPNTERDLCLEADIHLEKETGNGSLSDECGEALQDVRTQDGISEAVQIDNSSDSGLNSQQGQSSEFVESINENVHVERATTNDMVTDSADVAEGSSSKVMLSNNLSIENGVSDTTDKTFPPSSVDDEKLETEGENSRVGLDPCLVENSEMDIKAESDSVDDKFKSRCVANDDDSIISKEAEVSKVLVECHSTETDEKLVAVVDVQDDSNSVAAVSNDEKASAPIEQLSADISDNDELVYESRESDSDTNNNEQTCAVIKGGIQFGSVVTGLEPEEPEGVDEVERKSPFYFLIRVPRYDDENLKEKIRLAQIRVDEETHSRDAIRIEIQKMRAVCKKYGDNIDAAISQERAVRDLHRSKRQEIDSIQSMMNIEDIDAQIRNMEHMIQHETMPLKDEKQFIHQIKQFKQTRERISSSMSKQDEVQQGLDQKDQIKERMKPLKKEADQLKVNLLKAEAVTKAAKKEYHDETEKLNKLQSQFKAADDIRQEAYALLQSLKKQSYEKNKYFYQYRDNAKAANDLALKGDKEALENLCVNQLMVQVEKFMELWNNNDEFRKEYIRCNTRSTLRRLRTLDGRALGPDEEPPVIPAIPKVVNERVAKDQTVSSSTLEERTQEKTAPAKVEIAKAKPAAKSMEQKNLTSKSEKPVKSVPPASGSTTASSRDKIEEAEEKPKITKEEEEMARKAEESRKEEEAAKLREQRRLEEITKAKEALERKRRNAEKAQARAALRAQKEAEQKEKEREKRAKKKERRKVAAAGVGDASVTDETESSLTLETPAETPKDSESKEKPVTVAKRSQKPPQFTKQSKAKSIPPPLRNRGKRRMQQWMWVLVTSLIVLALFLAGNYNFSFNFGLLQKFNF</sequence>
<dbReference type="PANTHER" id="PTHR48454:SF2">
    <property type="entry name" value="PUTATIVE RNA-BINDING DOMAIN-CONTAINING PROTEIN-RELATED"/>
    <property type="match status" value="1"/>
</dbReference>
<feature type="region of interest" description="Disordered" evidence="2">
    <location>
        <begin position="1296"/>
        <end position="1517"/>
    </location>
</feature>
<organism evidence="4 5">
    <name type="scientific">Gossypium trilobum</name>
    <dbReference type="NCBI Taxonomy" id="34281"/>
    <lineage>
        <taxon>Eukaryota</taxon>
        <taxon>Viridiplantae</taxon>
        <taxon>Streptophyta</taxon>
        <taxon>Embryophyta</taxon>
        <taxon>Tracheophyta</taxon>
        <taxon>Spermatophyta</taxon>
        <taxon>Magnoliopsida</taxon>
        <taxon>eudicotyledons</taxon>
        <taxon>Gunneridae</taxon>
        <taxon>Pentapetalae</taxon>
        <taxon>rosids</taxon>
        <taxon>malvids</taxon>
        <taxon>Malvales</taxon>
        <taxon>Malvaceae</taxon>
        <taxon>Malvoideae</taxon>
        <taxon>Gossypium</taxon>
    </lineage>
</organism>
<comment type="caution">
    <text evidence="4">The sequence shown here is derived from an EMBL/GenBank/DDBJ whole genome shotgun (WGS) entry which is preliminary data.</text>
</comment>
<feature type="compositionally biased region" description="Polar residues" evidence="2">
    <location>
        <begin position="398"/>
        <end position="407"/>
    </location>
</feature>
<evidence type="ECO:0000256" key="3">
    <source>
        <dbReference type="SAM" id="Phobius"/>
    </source>
</evidence>
<keyword evidence="3" id="KW-0812">Transmembrane</keyword>
<feature type="region of interest" description="Disordered" evidence="2">
    <location>
        <begin position="13"/>
        <end position="88"/>
    </location>
</feature>
<feature type="region of interest" description="Disordered" evidence="2">
    <location>
        <begin position="806"/>
        <end position="834"/>
    </location>
</feature>
<dbReference type="EMBL" id="JABEZW010000002">
    <property type="protein sequence ID" value="MBA0759309.1"/>
    <property type="molecule type" value="Genomic_DNA"/>
</dbReference>
<dbReference type="PANTHER" id="PTHR48454">
    <property type="entry name" value="PUTATIVE RNA-BINDING DOMAIN-CONTAINING PROTEIN-RELATED"/>
    <property type="match status" value="1"/>
</dbReference>
<keyword evidence="1" id="KW-0175">Coiled coil</keyword>
<gene>
    <name evidence="4" type="ORF">Gotri_022215</name>
</gene>
<evidence type="ECO:0000256" key="2">
    <source>
        <dbReference type="SAM" id="MobiDB-lite"/>
    </source>
</evidence>
<keyword evidence="3" id="KW-1133">Transmembrane helix</keyword>
<dbReference type="Proteomes" id="UP000593568">
    <property type="component" value="Unassembled WGS sequence"/>
</dbReference>
<feature type="region of interest" description="Disordered" evidence="2">
    <location>
        <begin position="398"/>
        <end position="527"/>
    </location>
</feature>
<protein>
    <recommendedName>
        <fullName evidence="6">Calponin homology domain-containing protein DDB_G0272472</fullName>
    </recommendedName>
</protein>
<feature type="coiled-coil region" evidence="1">
    <location>
        <begin position="1128"/>
        <end position="1176"/>
    </location>
</feature>
<feature type="compositionally biased region" description="Basic and acidic residues" evidence="2">
    <location>
        <begin position="1478"/>
        <end position="1488"/>
    </location>
</feature>
<feature type="transmembrane region" description="Helical" evidence="3">
    <location>
        <begin position="1525"/>
        <end position="1546"/>
    </location>
</feature>